<feature type="binding site" evidence="4">
    <location>
        <position position="43"/>
    </location>
    <ligand>
        <name>ATP</name>
        <dbReference type="ChEBI" id="CHEBI:30616"/>
    </ligand>
</feature>
<dbReference type="OrthoDB" id="5800476at2759"/>
<accession>A0A0N4UN35</accession>
<proteinExistence type="inferred from homology"/>
<sequence length="311" mass="36468">MNSYYQSLNVDGRFYLREKLGYGSFGEIHIAEDKITKKRVAVKVEVCLSPTHRLITEKEVYECLNSSNDESMVPKAIWFGTLRSYKALVMELMGPSLETLFRLCDRTLSFNTIAYLGIQMLSCLEFLHCHSYLHRDVKPSNFVMGVGINCNNVYLIDFDVAKKYRDERGNHIAYEEQKDFVGNAKFASLRTFLQQGLSRADDLESLAYILFYFLMKDLPWQEGDRNNRQKMIDLRLRLTDIYPSVPSEFKRFLSVCRTMHFDEEPNYVKLECLIWNRETVLHKPVFEWSNLSSEKMKLIESGKFEADFSDY</sequence>
<name>A0A0N4UN35_DRAME</name>
<organism evidence="8 10">
    <name type="scientific">Dracunculus medinensis</name>
    <name type="common">Guinea worm</name>
    <dbReference type="NCBI Taxonomy" id="318479"/>
    <lineage>
        <taxon>Eukaryota</taxon>
        <taxon>Metazoa</taxon>
        <taxon>Ecdysozoa</taxon>
        <taxon>Nematoda</taxon>
        <taxon>Chromadorea</taxon>
        <taxon>Rhabditida</taxon>
        <taxon>Spirurina</taxon>
        <taxon>Dracunculoidea</taxon>
        <taxon>Dracunculidae</taxon>
        <taxon>Dracunculus</taxon>
    </lineage>
</organism>
<dbReference type="InterPro" id="IPR017441">
    <property type="entry name" value="Protein_kinase_ATP_BS"/>
</dbReference>
<gene>
    <name evidence="7" type="ORF">DME_LOCUS3021</name>
</gene>
<dbReference type="SMART" id="SM00220">
    <property type="entry name" value="S_TKc"/>
    <property type="match status" value="1"/>
</dbReference>
<evidence type="ECO:0000256" key="1">
    <source>
        <dbReference type="ARBA" id="ARBA00012513"/>
    </source>
</evidence>
<evidence type="ECO:0000313" key="8">
    <source>
        <dbReference type="Proteomes" id="UP000038040"/>
    </source>
</evidence>
<keyword evidence="9" id="KW-1185">Reference proteome</keyword>
<dbReference type="STRING" id="318479.A0A0N4UN35"/>
<dbReference type="SUPFAM" id="SSF56112">
    <property type="entry name" value="Protein kinase-like (PK-like)"/>
    <property type="match status" value="1"/>
</dbReference>
<dbReference type="InterPro" id="IPR011009">
    <property type="entry name" value="Kinase-like_dom_sf"/>
</dbReference>
<evidence type="ECO:0000256" key="4">
    <source>
        <dbReference type="PROSITE-ProRule" id="PRU10141"/>
    </source>
</evidence>
<dbReference type="GO" id="GO:0005524">
    <property type="term" value="F:ATP binding"/>
    <property type="evidence" value="ECO:0007669"/>
    <property type="project" value="UniProtKB-UniRule"/>
</dbReference>
<evidence type="ECO:0000256" key="2">
    <source>
        <dbReference type="ARBA" id="ARBA00022741"/>
    </source>
</evidence>
<dbReference type="PANTHER" id="PTHR11909">
    <property type="entry name" value="CASEIN KINASE-RELATED"/>
    <property type="match status" value="1"/>
</dbReference>
<dbReference type="EMBL" id="UYYG01000097">
    <property type="protein sequence ID" value="VDN53048.1"/>
    <property type="molecule type" value="Genomic_DNA"/>
</dbReference>
<dbReference type="Proteomes" id="UP000274756">
    <property type="component" value="Unassembled WGS sequence"/>
</dbReference>
<evidence type="ECO:0000313" key="10">
    <source>
        <dbReference type="WBParaSite" id="DME_0000929901-mRNA-1"/>
    </source>
</evidence>
<dbReference type="EC" id="2.7.11.1" evidence="1"/>
<keyword evidence="5" id="KW-0808">Transferase</keyword>
<keyword evidence="3 4" id="KW-0067">ATP-binding</keyword>
<keyword evidence="5" id="KW-0723">Serine/threonine-protein kinase</keyword>
<evidence type="ECO:0000313" key="7">
    <source>
        <dbReference type="EMBL" id="VDN53048.1"/>
    </source>
</evidence>
<evidence type="ECO:0000256" key="3">
    <source>
        <dbReference type="ARBA" id="ARBA00022840"/>
    </source>
</evidence>
<evidence type="ECO:0000256" key="5">
    <source>
        <dbReference type="RuleBase" id="RU000304"/>
    </source>
</evidence>
<comment type="similarity">
    <text evidence="5">Belongs to the protein kinase superfamily.</text>
</comment>
<reference evidence="7 9" key="2">
    <citation type="submission" date="2018-11" db="EMBL/GenBank/DDBJ databases">
        <authorList>
            <consortium name="Pathogen Informatics"/>
        </authorList>
    </citation>
    <scope>NUCLEOTIDE SEQUENCE [LARGE SCALE GENOMIC DNA]</scope>
</reference>
<dbReference type="WBParaSite" id="DME_0000929901-mRNA-1">
    <property type="protein sequence ID" value="DME_0000929901-mRNA-1"/>
    <property type="gene ID" value="DME_0000929901"/>
</dbReference>
<protein>
    <recommendedName>
        <fullName evidence="1">non-specific serine/threonine protein kinase</fullName>
        <ecNumber evidence="1">2.7.11.1</ecNumber>
    </recommendedName>
</protein>
<dbReference type="PROSITE" id="PS50011">
    <property type="entry name" value="PROTEIN_KINASE_DOM"/>
    <property type="match status" value="1"/>
</dbReference>
<dbReference type="PROSITE" id="PS00107">
    <property type="entry name" value="PROTEIN_KINASE_ATP"/>
    <property type="match status" value="1"/>
</dbReference>
<dbReference type="Gene3D" id="1.10.510.10">
    <property type="entry name" value="Transferase(Phosphotransferase) domain 1"/>
    <property type="match status" value="1"/>
</dbReference>
<dbReference type="Pfam" id="PF00069">
    <property type="entry name" value="Pkinase"/>
    <property type="match status" value="1"/>
</dbReference>
<dbReference type="AlphaFoldDB" id="A0A0N4UN35"/>
<dbReference type="PROSITE" id="PS00108">
    <property type="entry name" value="PROTEIN_KINASE_ST"/>
    <property type="match status" value="1"/>
</dbReference>
<keyword evidence="5" id="KW-0418">Kinase</keyword>
<keyword evidence="2 4" id="KW-0547">Nucleotide-binding</keyword>
<dbReference type="InterPro" id="IPR000719">
    <property type="entry name" value="Prot_kinase_dom"/>
</dbReference>
<feature type="domain" description="Protein kinase" evidence="6">
    <location>
        <begin position="14"/>
        <end position="286"/>
    </location>
</feature>
<dbReference type="GO" id="GO:0004674">
    <property type="term" value="F:protein serine/threonine kinase activity"/>
    <property type="evidence" value="ECO:0007669"/>
    <property type="project" value="UniProtKB-KW"/>
</dbReference>
<evidence type="ECO:0000313" key="9">
    <source>
        <dbReference type="Proteomes" id="UP000274756"/>
    </source>
</evidence>
<dbReference type="Proteomes" id="UP000038040">
    <property type="component" value="Unplaced"/>
</dbReference>
<dbReference type="InterPro" id="IPR050235">
    <property type="entry name" value="CK1_Ser-Thr_kinase"/>
</dbReference>
<dbReference type="InterPro" id="IPR008271">
    <property type="entry name" value="Ser/Thr_kinase_AS"/>
</dbReference>
<evidence type="ECO:0000259" key="6">
    <source>
        <dbReference type="PROSITE" id="PS50011"/>
    </source>
</evidence>
<reference evidence="10" key="1">
    <citation type="submission" date="2017-02" db="UniProtKB">
        <authorList>
            <consortium name="WormBaseParasite"/>
        </authorList>
    </citation>
    <scope>IDENTIFICATION</scope>
</reference>